<comment type="similarity">
    <text evidence="4">Belongs to the DNA mismatch repair MutS family. Archaeal Muts2 subfamily.</text>
</comment>
<dbReference type="EMBL" id="CP000477">
    <property type="protein sequence ID" value="ABK14830.1"/>
    <property type="molecule type" value="Genomic_DNA"/>
</dbReference>
<organism evidence="6 7">
    <name type="scientific">Methanothrix thermoacetophila (strain DSM 6194 / JCM 14653 / NBRC 101360 / PT)</name>
    <name type="common">Methanosaeta thermophila</name>
    <dbReference type="NCBI Taxonomy" id="349307"/>
    <lineage>
        <taxon>Archaea</taxon>
        <taxon>Methanobacteriati</taxon>
        <taxon>Methanobacteriota</taxon>
        <taxon>Stenosarchaea group</taxon>
        <taxon>Methanomicrobia</taxon>
        <taxon>Methanotrichales</taxon>
        <taxon>Methanotrichaceae</taxon>
        <taxon>Methanothrix</taxon>
    </lineage>
</organism>
<dbReference type="InterPro" id="IPR000432">
    <property type="entry name" value="DNA_mismatch_repair_MutS_C"/>
</dbReference>
<name>A0B806_METTP</name>
<dbReference type="SUPFAM" id="SSF52540">
    <property type="entry name" value="P-loop containing nucleoside triphosphate hydrolases"/>
    <property type="match status" value="1"/>
</dbReference>
<dbReference type="GO" id="GO:0140664">
    <property type="term" value="F:ATP-dependent DNA damage sensor activity"/>
    <property type="evidence" value="ECO:0007669"/>
    <property type="project" value="InterPro"/>
</dbReference>
<feature type="domain" description="DNA mismatch repair proteins mutS family" evidence="5">
    <location>
        <begin position="470"/>
        <end position="662"/>
    </location>
</feature>
<keyword evidence="7" id="KW-1185">Reference proteome</keyword>
<evidence type="ECO:0000313" key="7">
    <source>
        <dbReference type="Proteomes" id="UP000000674"/>
    </source>
</evidence>
<dbReference type="PANTHER" id="PTHR11361">
    <property type="entry name" value="DNA MISMATCH REPAIR PROTEIN MUTS FAMILY MEMBER"/>
    <property type="match status" value="1"/>
</dbReference>
<comment type="cofactor">
    <cofactor evidence="4">
        <name>a divalent metal cation</name>
        <dbReference type="ChEBI" id="CHEBI:60240"/>
    </cofactor>
</comment>
<proteinExistence type="inferred from homology"/>
<protein>
    <recommendedName>
        <fullName evidence="4">DNA-binding protein MutS2</fullName>
    </recommendedName>
</protein>
<dbReference type="HOGENOM" id="CLU_026764_0_0_2"/>
<dbReference type="InterPro" id="IPR045076">
    <property type="entry name" value="MutS"/>
</dbReference>
<dbReference type="PIRSF" id="PIRSF029254">
    <property type="entry name" value="MutS_C_archaeal"/>
    <property type="match status" value="1"/>
</dbReference>
<dbReference type="GO" id="GO:0030983">
    <property type="term" value="F:mismatched DNA binding"/>
    <property type="evidence" value="ECO:0007669"/>
    <property type="project" value="InterPro"/>
</dbReference>
<evidence type="ECO:0000256" key="1">
    <source>
        <dbReference type="ARBA" id="ARBA00022741"/>
    </source>
</evidence>
<reference evidence="6 7" key="1">
    <citation type="submission" date="2006-10" db="EMBL/GenBank/DDBJ databases">
        <title>Complete sequence of Methanosaeta thermophila PT.</title>
        <authorList>
            <consortium name="US DOE Joint Genome Institute"/>
            <person name="Copeland A."/>
            <person name="Lucas S."/>
            <person name="Lapidus A."/>
            <person name="Barry K."/>
            <person name="Detter J.C."/>
            <person name="Glavina del Rio T."/>
            <person name="Hammon N."/>
            <person name="Israni S."/>
            <person name="Pitluck S."/>
            <person name="Chain P."/>
            <person name="Malfatti S."/>
            <person name="Shin M."/>
            <person name="Vergez L."/>
            <person name="Schmutz J."/>
            <person name="Larimer F."/>
            <person name="Land M."/>
            <person name="Hauser L."/>
            <person name="Kyrpides N."/>
            <person name="Kim E."/>
            <person name="Smith K.S."/>
            <person name="Ingram-Smith C."/>
            <person name="Richardson P."/>
        </authorList>
    </citation>
    <scope>NUCLEOTIDE SEQUENCE [LARGE SCALE GENOMIC DNA]</scope>
    <source>
        <strain evidence="7">DSM 6194 / JCM 14653 / NBRC 101360 / PT</strain>
    </source>
</reference>
<keyword evidence="2 4" id="KW-0067">ATP-binding</keyword>
<sequence length="678" mass="75862">MGPRLRERLLSYFESEEMALRAIADEDMNDLRAAIGERHAIATVRAARGLRYGVSPESFLATDEAERIYRTILNRIAEHANTAYAIMRISTLFPSGSPELIKEMRSVSLRAMDLRRRLGDVRDLLRRIKPLRRRGAQRIKGRAIAARSPEELAMARSMGFDRLLDIHLAESPGELRDIASGYDHVIVLSDPGVPLPGVEIAEQLDIWYIAPEAVLSFYTENRDALEAAMELAAVLEERGIEHFEDLSKLRNALRRLFDDEDQSDISRIDDLLKRLPAAVDSALAQANTELRKRIETSSVTLGGPDLLRALGRGDMIRDVFETQMHGIFKSVISEARARVAADLNLKGEAIWLEEIIPEEIKYPLEINHRALRQLEIELRRRREAEGLRRKREIAGSLANMDGLTANLIKKLIQLDFLYAIGDFAISCGLTMPELIHDPGIGFRDGRHLFIQNPEPVSYSLGACGIREYTEKAAILSGVNSGGKTSLLELMAQIAILAHMGLPVPASECRISIFDELYFFAKSSGTLSAGAFESTMRKLSALATEKRKLVLADELEAITEPGASARIIASILDMVQENGSVALFVSHLADEIRRFSRTAVRVDGIEAEGLDERNNLILSRSPRYNHLARSTPELILDRLVRTTEGKERTFYEALLTRFRNTQSRSEKITGNCARLQIDS</sequence>
<dbReference type="GO" id="GO:0016787">
    <property type="term" value="F:hydrolase activity"/>
    <property type="evidence" value="ECO:0007669"/>
    <property type="project" value="UniProtKB-KW"/>
</dbReference>
<keyword evidence="3 4" id="KW-0238">DNA-binding</keyword>
<dbReference type="Gene3D" id="3.40.50.300">
    <property type="entry name" value="P-loop containing nucleotide triphosphate hydrolases"/>
    <property type="match status" value="1"/>
</dbReference>
<dbReference type="PANTHER" id="PTHR11361:SF125">
    <property type="entry name" value="DNA-BINDING PROTEIN MUTS2"/>
    <property type="match status" value="1"/>
</dbReference>
<dbReference type="InterPro" id="IPR012401">
    <property type="entry name" value="DNA-bd_MutS2_arc"/>
</dbReference>
<dbReference type="InterPro" id="IPR027417">
    <property type="entry name" value="P-loop_NTPase"/>
</dbReference>
<evidence type="ECO:0000256" key="2">
    <source>
        <dbReference type="ARBA" id="ARBA00022840"/>
    </source>
</evidence>
<evidence type="ECO:0000313" key="6">
    <source>
        <dbReference type="EMBL" id="ABK14830.1"/>
    </source>
</evidence>
<evidence type="ECO:0000256" key="3">
    <source>
        <dbReference type="ARBA" id="ARBA00023125"/>
    </source>
</evidence>
<evidence type="ECO:0000256" key="4">
    <source>
        <dbReference type="HAMAP-Rule" id="MF_00971"/>
    </source>
</evidence>
<evidence type="ECO:0000259" key="5">
    <source>
        <dbReference type="SMART" id="SM00534"/>
    </source>
</evidence>
<accession>A0B806</accession>
<keyword evidence="1 4" id="KW-0547">Nucleotide-binding</keyword>
<feature type="binding site" evidence="4">
    <location>
        <begin position="477"/>
        <end position="484"/>
    </location>
    <ligand>
        <name>ATP</name>
        <dbReference type="ChEBI" id="CHEBI:30616"/>
    </ligand>
</feature>
<dbReference type="Pfam" id="PF00488">
    <property type="entry name" value="MutS_V"/>
    <property type="match status" value="1"/>
</dbReference>
<keyword evidence="4" id="KW-0378">Hydrolase</keyword>
<dbReference type="GO" id="GO:0006298">
    <property type="term" value="P:mismatch repair"/>
    <property type="evidence" value="ECO:0007669"/>
    <property type="project" value="InterPro"/>
</dbReference>
<dbReference type="SMART" id="SM00534">
    <property type="entry name" value="MUTSac"/>
    <property type="match status" value="1"/>
</dbReference>
<dbReference type="AlphaFoldDB" id="A0B806"/>
<dbReference type="KEGG" id="mtp:Mthe_1046"/>
<dbReference type="HAMAP" id="MF_00971">
    <property type="entry name" value="MutS2_archaea"/>
    <property type="match status" value="1"/>
</dbReference>
<gene>
    <name evidence="4" type="primary">mutS2</name>
    <name evidence="6" type="ordered locus">Mthe_1046</name>
</gene>
<comment type="function">
    <text evidence="4">Has ATPase and non-specific DNA-binding activities.</text>
</comment>
<dbReference type="STRING" id="349307.Mthe_1046"/>
<dbReference type="Proteomes" id="UP000000674">
    <property type="component" value="Chromosome"/>
</dbReference>
<dbReference type="GO" id="GO:0005524">
    <property type="term" value="F:ATP binding"/>
    <property type="evidence" value="ECO:0007669"/>
    <property type="project" value="UniProtKB-UniRule"/>
</dbReference>